<feature type="transmembrane region" description="Helical" evidence="15">
    <location>
        <begin position="46"/>
        <end position="63"/>
    </location>
</feature>
<dbReference type="GO" id="GO:0046872">
    <property type="term" value="F:metal ion binding"/>
    <property type="evidence" value="ECO:0007669"/>
    <property type="project" value="UniProtKB-KW"/>
</dbReference>
<keyword evidence="8 15" id="KW-0812">Transmembrane</keyword>
<feature type="domain" description="HMA" evidence="16">
    <location>
        <begin position="127"/>
        <end position="193"/>
    </location>
</feature>
<evidence type="ECO:0000256" key="12">
    <source>
        <dbReference type="ARBA" id="ARBA00023136"/>
    </source>
</evidence>
<reference evidence="17 18" key="1">
    <citation type="submission" date="2019-08" db="EMBL/GenBank/DDBJ databases">
        <title>Genome of Luteibaculum oceani JCM 18817.</title>
        <authorList>
            <person name="Bowman J.P."/>
        </authorList>
    </citation>
    <scope>NUCLEOTIDE SEQUENCE [LARGE SCALE GENOMIC DNA]</scope>
    <source>
        <strain evidence="17 18">JCM 18817</strain>
    </source>
</reference>
<evidence type="ECO:0000256" key="2">
    <source>
        <dbReference type="ARBA" id="ARBA00008224"/>
    </source>
</evidence>
<accession>A0A5C6UYH8</accession>
<dbReference type="CDD" id="cd00371">
    <property type="entry name" value="HMA"/>
    <property type="match status" value="1"/>
</dbReference>
<keyword evidence="4" id="KW-0813">Transport</keyword>
<sequence>MKTEKKLLGAGLLSAFAASLCCIAPVLALVAGSSSFATTFSWLEPLRPYLIVLTIGTLAFAWYQKFKPKKEDDCDCEPEEKGNFLQSTTFLGLVTIMAALMLAFPYYSNIFYPNKQDVNVTESTAYKTVEFSIAGMTCSGCEEHVNHEVQKLPGILSTETSYSKANSIIVFDPIKTNALEIEQAILKTGYEVNEKKHD</sequence>
<dbReference type="Pfam" id="PF00403">
    <property type="entry name" value="HMA"/>
    <property type="match status" value="1"/>
</dbReference>
<dbReference type="NCBIfam" id="NF033556">
    <property type="entry name" value="MerTP_fusion"/>
    <property type="match status" value="1"/>
</dbReference>
<evidence type="ECO:0000313" key="18">
    <source>
        <dbReference type="Proteomes" id="UP000321168"/>
    </source>
</evidence>
<keyword evidence="10" id="KW-0476">Mercury</keyword>
<keyword evidence="12 15" id="KW-0472">Membrane</keyword>
<dbReference type="GO" id="GO:0005886">
    <property type="term" value="C:plasma membrane"/>
    <property type="evidence" value="ECO:0007669"/>
    <property type="project" value="UniProtKB-SubCell"/>
</dbReference>
<evidence type="ECO:0000256" key="11">
    <source>
        <dbReference type="ARBA" id="ARBA00022989"/>
    </source>
</evidence>
<keyword evidence="6" id="KW-1003">Cell membrane</keyword>
<dbReference type="EMBL" id="VORB01000007">
    <property type="protein sequence ID" value="TXC78347.1"/>
    <property type="molecule type" value="Genomic_DNA"/>
</dbReference>
<dbReference type="InterPro" id="IPR006121">
    <property type="entry name" value="HMA_dom"/>
</dbReference>
<keyword evidence="9" id="KW-0479">Metal-binding</keyword>
<evidence type="ECO:0000256" key="3">
    <source>
        <dbReference type="ARBA" id="ARBA00017053"/>
    </source>
</evidence>
<keyword evidence="7" id="KW-0997">Cell inner membrane</keyword>
<comment type="function">
    <text evidence="14">Involved in mercury resistance. Probably transfers a mercuric ion from the periplasmic Hg(2+)-binding protein MerP to the cytoplasmic mercuric reductase MerA.</text>
</comment>
<evidence type="ECO:0000259" key="16">
    <source>
        <dbReference type="PROSITE" id="PS50846"/>
    </source>
</evidence>
<evidence type="ECO:0000256" key="8">
    <source>
        <dbReference type="ARBA" id="ARBA00022692"/>
    </source>
</evidence>
<dbReference type="RefSeq" id="WP_147014769.1">
    <property type="nucleotide sequence ID" value="NZ_VORB01000007.1"/>
</dbReference>
<comment type="similarity">
    <text evidence="2">Belongs to the MerT family.</text>
</comment>
<evidence type="ECO:0000256" key="15">
    <source>
        <dbReference type="SAM" id="Phobius"/>
    </source>
</evidence>
<dbReference type="AlphaFoldDB" id="A0A5C6UYH8"/>
<evidence type="ECO:0000256" key="9">
    <source>
        <dbReference type="ARBA" id="ARBA00022723"/>
    </source>
</evidence>
<proteinExistence type="inferred from homology"/>
<evidence type="ECO:0000256" key="4">
    <source>
        <dbReference type="ARBA" id="ARBA00022448"/>
    </source>
</evidence>
<evidence type="ECO:0000256" key="6">
    <source>
        <dbReference type="ARBA" id="ARBA00022475"/>
    </source>
</evidence>
<protein>
    <recommendedName>
        <fullName evidence="3">Mercuric transport protein MerT</fullName>
    </recommendedName>
    <alternativeName>
        <fullName evidence="13">Mercury ion transport protein</fullName>
    </alternativeName>
</protein>
<dbReference type="PROSITE" id="PS50846">
    <property type="entry name" value="HMA_2"/>
    <property type="match status" value="1"/>
</dbReference>
<dbReference type="Gene3D" id="1.10.287.910">
    <property type="entry name" value="bacterial mercury transporter, merf"/>
    <property type="match status" value="1"/>
</dbReference>
<evidence type="ECO:0000256" key="14">
    <source>
        <dbReference type="ARBA" id="ARBA00045720"/>
    </source>
</evidence>
<keyword evidence="5" id="KW-0475">Mercuric resistance</keyword>
<feature type="transmembrane region" description="Helical" evidence="15">
    <location>
        <begin position="84"/>
        <end position="107"/>
    </location>
</feature>
<keyword evidence="18" id="KW-1185">Reference proteome</keyword>
<evidence type="ECO:0000256" key="7">
    <source>
        <dbReference type="ARBA" id="ARBA00022519"/>
    </source>
</evidence>
<dbReference type="Pfam" id="PF02411">
    <property type="entry name" value="MerT"/>
    <property type="match status" value="1"/>
</dbReference>
<keyword evidence="11 15" id="KW-1133">Transmembrane helix</keyword>
<evidence type="ECO:0000313" key="17">
    <source>
        <dbReference type="EMBL" id="TXC78347.1"/>
    </source>
</evidence>
<dbReference type="Proteomes" id="UP000321168">
    <property type="component" value="Unassembled WGS sequence"/>
</dbReference>
<dbReference type="GO" id="GO:0015097">
    <property type="term" value="F:mercury ion transmembrane transporter activity"/>
    <property type="evidence" value="ECO:0007669"/>
    <property type="project" value="InterPro"/>
</dbReference>
<gene>
    <name evidence="17" type="primary">merTP</name>
    <name evidence="17" type="ORF">FRX97_08435</name>
</gene>
<dbReference type="InterPro" id="IPR036163">
    <property type="entry name" value="HMA_dom_sf"/>
</dbReference>
<evidence type="ECO:0000256" key="1">
    <source>
        <dbReference type="ARBA" id="ARBA00004429"/>
    </source>
</evidence>
<comment type="caution">
    <text evidence="17">The sequence shown here is derived from an EMBL/GenBank/DDBJ whole genome shotgun (WGS) entry which is preliminary data.</text>
</comment>
<organism evidence="17 18">
    <name type="scientific">Luteibaculum oceani</name>
    <dbReference type="NCBI Taxonomy" id="1294296"/>
    <lineage>
        <taxon>Bacteria</taxon>
        <taxon>Pseudomonadati</taxon>
        <taxon>Bacteroidota</taxon>
        <taxon>Flavobacteriia</taxon>
        <taxon>Flavobacteriales</taxon>
        <taxon>Luteibaculaceae</taxon>
        <taxon>Luteibaculum</taxon>
    </lineage>
</organism>
<evidence type="ECO:0000256" key="13">
    <source>
        <dbReference type="ARBA" id="ARBA00030934"/>
    </source>
</evidence>
<dbReference type="InterPro" id="IPR003457">
    <property type="entry name" value="Transprt_MerT"/>
</dbReference>
<evidence type="ECO:0000256" key="10">
    <source>
        <dbReference type="ARBA" id="ARBA00022914"/>
    </source>
</evidence>
<comment type="subcellular location">
    <subcellularLocation>
        <location evidence="1">Cell inner membrane</location>
        <topology evidence="1">Multi-pass membrane protein</topology>
    </subcellularLocation>
</comment>
<evidence type="ECO:0000256" key="5">
    <source>
        <dbReference type="ARBA" id="ARBA00022466"/>
    </source>
</evidence>
<name>A0A5C6UYH8_9FLAO</name>
<dbReference type="OrthoDB" id="1493145at2"/>
<dbReference type="Gene3D" id="3.30.70.100">
    <property type="match status" value="1"/>
</dbReference>
<dbReference type="SUPFAM" id="SSF55008">
    <property type="entry name" value="HMA, heavy metal-associated domain"/>
    <property type="match status" value="1"/>
</dbReference>